<gene>
    <name evidence="2" type="ORF">SAMN02745168_0033</name>
</gene>
<dbReference type="STRING" id="1122930.SAMN02745168_0033"/>
<name>A0A1W2CK12_9FIRM</name>
<dbReference type="EMBL" id="FWXW01000010">
    <property type="protein sequence ID" value="SMC85530.1"/>
    <property type="molecule type" value="Genomic_DNA"/>
</dbReference>
<accession>A0A1W2CK12</accession>
<dbReference type="Proteomes" id="UP000192790">
    <property type="component" value="Unassembled WGS sequence"/>
</dbReference>
<keyword evidence="3" id="KW-1185">Reference proteome</keyword>
<sequence>MADNKEYISQPVEMGSINISEDVVATIAAAAAAEVEGVSGLAANIGSDLAELLGKKNLSRGIKLQITENTVSIDVHVLVKYGQIIPTIAKSIQDAVMSSVEAMTGLTVSGVNVHVGGVTFDKEKRSGD</sequence>
<dbReference type="PANTHER" id="PTHR34297">
    <property type="entry name" value="HYPOTHETICAL CYTOSOLIC PROTEIN-RELATED"/>
    <property type="match status" value="1"/>
</dbReference>
<reference evidence="2 3" key="1">
    <citation type="submission" date="2017-04" db="EMBL/GenBank/DDBJ databases">
        <authorList>
            <person name="Afonso C.L."/>
            <person name="Miller P.J."/>
            <person name="Scott M.A."/>
            <person name="Spackman E."/>
            <person name="Goraichik I."/>
            <person name="Dimitrov K.M."/>
            <person name="Suarez D.L."/>
            <person name="Swayne D.E."/>
        </authorList>
    </citation>
    <scope>NUCLEOTIDE SEQUENCE [LARGE SCALE GENOMIC DNA]</scope>
    <source>
        <strain evidence="2 3">DSM 12816</strain>
    </source>
</reference>
<comment type="similarity">
    <text evidence="1">Belongs to the asp23 family.</text>
</comment>
<dbReference type="RefSeq" id="WP_084235460.1">
    <property type="nucleotide sequence ID" value="NZ_FWXW01000010.1"/>
</dbReference>
<protein>
    <submittedName>
        <fullName evidence="2">Uncharacterized conserved protein YloU, alkaline shock protein (Asp23) family</fullName>
    </submittedName>
</protein>
<evidence type="ECO:0000313" key="3">
    <source>
        <dbReference type="Proteomes" id="UP000192790"/>
    </source>
</evidence>
<evidence type="ECO:0000256" key="1">
    <source>
        <dbReference type="ARBA" id="ARBA00005721"/>
    </source>
</evidence>
<dbReference type="OrthoDB" id="9793465at2"/>
<dbReference type="Pfam" id="PF03780">
    <property type="entry name" value="Asp23"/>
    <property type="match status" value="1"/>
</dbReference>
<evidence type="ECO:0000313" key="2">
    <source>
        <dbReference type="EMBL" id="SMC85530.1"/>
    </source>
</evidence>
<organism evidence="2 3">
    <name type="scientific">Papillibacter cinnamivorans DSM 12816</name>
    <dbReference type="NCBI Taxonomy" id="1122930"/>
    <lineage>
        <taxon>Bacteria</taxon>
        <taxon>Bacillati</taxon>
        <taxon>Bacillota</taxon>
        <taxon>Clostridia</taxon>
        <taxon>Eubacteriales</taxon>
        <taxon>Oscillospiraceae</taxon>
        <taxon>Papillibacter</taxon>
    </lineage>
</organism>
<dbReference type="InterPro" id="IPR005531">
    <property type="entry name" value="Asp23"/>
</dbReference>
<proteinExistence type="inferred from homology"/>
<dbReference type="AlphaFoldDB" id="A0A1W2CK12"/>